<keyword evidence="3" id="KW-1185">Reference proteome</keyword>
<feature type="region of interest" description="Disordered" evidence="1">
    <location>
        <begin position="195"/>
        <end position="263"/>
    </location>
</feature>
<accession>A0ABN3F1N4</accession>
<evidence type="ECO:0000313" key="3">
    <source>
        <dbReference type="Proteomes" id="UP001500305"/>
    </source>
</evidence>
<organism evidence="2 3">
    <name type="scientific">Kitasatospora cystarginea</name>
    <dbReference type="NCBI Taxonomy" id="58350"/>
    <lineage>
        <taxon>Bacteria</taxon>
        <taxon>Bacillati</taxon>
        <taxon>Actinomycetota</taxon>
        <taxon>Actinomycetes</taxon>
        <taxon>Kitasatosporales</taxon>
        <taxon>Streptomycetaceae</taxon>
        <taxon>Kitasatospora</taxon>
    </lineage>
</organism>
<dbReference type="EMBL" id="BAAATR010000091">
    <property type="protein sequence ID" value="GAA2281895.1"/>
    <property type="molecule type" value="Genomic_DNA"/>
</dbReference>
<feature type="region of interest" description="Disordered" evidence="1">
    <location>
        <begin position="1"/>
        <end position="28"/>
    </location>
</feature>
<gene>
    <name evidence="2" type="ORF">GCM10010430_79840</name>
</gene>
<comment type="caution">
    <text evidence="2">The sequence shown here is derived from an EMBL/GenBank/DDBJ whole genome shotgun (WGS) entry which is preliminary data.</text>
</comment>
<feature type="compositionally biased region" description="Basic residues" evidence="1">
    <location>
        <begin position="195"/>
        <end position="208"/>
    </location>
</feature>
<feature type="compositionally biased region" description="Low complexity" evidence="1">
    <location>
        <begin position="1"/>
        <end position="15"/>
    </location>
</feature>
<evidence type="ECO:0000313" key="2">
    <source>
        <dbReference type="EMBL" id="GAA2281895.1"/>
    </source>
</evidence>
<evidence type="ECO:0000256" key="1">
    <source>
        <dbReference type="SAM" id="MobiDB-lite"/>
    </source>
</evidence>
<evidence type="ECO:0008006" key="4">
    <source>
        <dbReference type="Google" id="ProtNLM"/>
    </source>
</evidence>
<name>A0ABN3F1N4_9ACTN</name>
<sequence>MNAGTTAATAIAPGQQPAPPKESSRSTSCQVAWEPQEQQTVSGTAGRIALDVYSWRQASQWVHGAGFYVPTHGPKFGETTLRLVEVLSELTPCRPTITFLMRKLKCSKRTVQYHLEILRATGLLAWRSIGTRLPMMPGQKRVTCLASEYERLIPLSYDRALGIRTAGEGVERRMTGISEEGRGLIAKLGKKAARKLRRTRRTVRHSRIRQSVSTSRCTPMEGGTTTDLGSPSVGDSKTTGTARETTSSTRKKRAAQSTGERRRTVLGQVVTAAMMAASDQLARVAYRRVPWVRQASHDQLRWVLNDLADRGWSEDRVMSWLGEIAGQYGCAGVLWRPERPHSLIAHALRQDVEQEQHDQAVAERAAVRVDDTSVVAVRELAAELEFMADLFGAAATTAPATRQDLLEAAYLPAVALAQMEAAGDQAFERFGADLVAQYAHLAANPNVQLGVTR</sequence>
<protein>
    <recommendedName>
        <fullName evidence="4">Transcriptional regulator</fullName>
    </recommendedName>
</protein>
<feature type="compositionally biased region" description="Polar residues" evidence="1">
    <location>
        <begin position="210"/>
        <end position="235"/>
    </location>
</feature>
<reference evidence="2 3" key="1">
    <citation type="journal article" date="2019" name="Int. J. Syst. Evol. Microbiol.">
        <title>The Global Catalogue of Microorganisms (GCM) 10K type strain sequencing project: providing services to taxonomists for standard genome sequencing and annotation.</title>
        <authorList>
            <consortium name="The Broad Institute Genomics Platform"/>
            <consortium name="The Broad Institute Genome Sequencing Center for Infectious Disease"/>
            <person name="Wu L."/>
            <person name="Ma J."/>
        </authorList>
    </citation>
    <scope>NUCLEOTIDE SEQUENCE [LARGE SCALE GENOMIC DNA]</scope>
    <source>
        <strain evidence="2 3">JCM 7356</strain>
    </source>
</reference>
<dbReference type="Proteomes" id="UP001500305">
    <property type="component" value="Unassembled WGS sequence"/>
</dbReference>
<proteinExistence type="predicted"/>
<feature type="compositionally biased region" description="Low complexity" evidence="1">
    <location>
        <begin position="236"/>
        <end position="248"/>
    </location>
</feature>